<evidence type="ECO:0000256" key="3">
    <source>
        <dbReference type="ARBA" id="ARBA00022630"/>
    </source>
</evidence>
<dbReference type="InterPro" id="IPR024932">
    <property type="entry name" value="ApbE"/>
</dbReference>
<evidence type="ECO:0000256" key="10">
    <source>
        <dbReference type="PIRNR" id="PIRNR006268"/>
    </source>
</evidence>
<evidence type="ECO:0000256" key="2">
    <source>
        <dbReference type="ARBA" id="ARBA00016337"/>
    </source>
</evidence>
<dbReference type="Proteomes" id="UP000449710">
    <property type="component" value="Unassembled WGS sequence"/>
</dbReference>
<comment type="function">
    <text evidence="12">Flavin transferase that catalyzes the transfer of the FMN moiety of FAD and its covalent binding to the hydroxyl group of a threonine residue in a target flavoprotein.</text>
</comment>
<protein>
    <recommendedName>
        <fullName evidence="2 10">FAD:protein FMN transferase</fullName>
        <ecNumber evidence="1 10">2.7.1.180</ecNumber>
    </recommendedName>
    <alternativeName>
        <fullName evidence="8 10">Flavin transferase</fullName>
    </alternativeName>
</protein>
<evidence type="ECO:0000256" key="4">
    <source>
        <dbReference type="ARBA" id="ARBA00022679"/>
    </source>
</evidence>
<dbReference type="EC" id="2.7.1.180" evidence="1 10"/>
<sequence>MKNIKVKRTVILLGILVSFLLLFGCSEEEDYQLVQESRFALGTYNQVTVYAPSEEEGQDIMDAVFTRVNEIENLMSINVEDSDISKLNEKAGESSVTVDPETFHLLDLGKEYKELTDGTFNIGIGTLIQLWDIGGDDQQVPEEAEIGSLLNHTDLNQLILNEDSYEARIEDPEMIVDLGGIAKGYAVDQAVQVIKNHGVEHAIVDFGGDVYVLGGNPDGNDWRIGISTPEIGESGVVGRLFSSDMSVVSSGDYERYFIENDQLYHHIIDPSTGHPTDNELSSVTVISDSALEGDILSTAMFVMGLEDGLDFVNDLEGVEAVLITKSKEVYLTTGVSDLFEIMDEEYTLAD</sequence>
<evidence type="ECO:0000256" key="7">
    <source>
        <dbReference type="ARBA" id="ARBA00022842"/>
    </source>
</evidence>
<feature type="binding site" evidence="11">
    <location>
        <position position="180"/>
    </location>
    <ligand>
        <name>Mg(2+)</name>
        <dbReference type="ChEBI" id="CHEBI:18420"/>
    </ligand>
</feature>
<comment type="caution">
    <text evidence="13">The sequence shown here is derived from an EMBL/GenBank/DDBJ whole genome shotgun (WGS) entry which is preliminary data.</text>
</comment>
<keyword evidence="12" id="KW-0449">Lipoprotein</keyword>
<dbReference type="PIRSF" id="PIRSF006268">
    <property type="entry name" value="ApbE"/>
    <property type="match status" value="1"/>
</dbReference>
<comment type="similarity">
    <text evidence="10 12">Belongs to the ApbE family.</text>
</comment>
<dbReference type="SUPFAM" id="SSF143631">
    <property type="entry name" value="ApbE-like"/>
    <property type="match status" value="1"/>
</dbReference>
<evidence type="ECO:0000256" key="9">
    <source>
        <dbReference type="ARBA" id="ARBA00048540"/>
    </source>
</evidence>
<dbReference type="RefSeq" id="WP_160723425.1">
    <property type="nucleotide sequence ID" value="NZ_SUMG01000033.1"/>
</dbReference>
<keyword evidence="7 10" id="KW-0460">Magnesium</keyword>
<proteinExistence type="inferred from homology"/>
<keyword evidence="12" id="KW-1003">Cell membrane</keyword>
<dbReference type="EMBL" id="SUMG01000033">
    <property type="protein sequence ID" value="NBG89599.1"/>
    <property type="molecule type" value="Genomic_DNA"/>
</dbReference>
<dbReference type="GO" id="GO:0046872">
    <property type="term" value="F:metal ion binding"/>
    <property type="evidence" value="ECO:0007669"/>
    <property type="project" value="UniProtKB-UniRule"/>
</dbReference>
<dbReference type="InterPro" id="IPR003374">
    <property type="entry name" value="ApbE-like_sf"/>
</dbReference>
<dbReference type="Gene3D" id="3.10.520.10">
    <property type="entry name" value="ApbE-like domains"/>
    <property type="match status" value="1"/>
</dbReference>
<dbReference type="AlphaFoldDB" id="A0AA43XNJ7"/>
<keyword evidence="12" id="KW-0997">Cell inner membrane</keyword>
<dbReference type="Pfam" id="PF02424">
    <property type="entry name" value="ApbE"/>
    <property type="match status" value="1"/>
</dbReference>
<feature type="binding site" evidence="11">
    <location>
        <position position="298"/>
    </location>
    <ligand>
        <name>Mg(2+)</name>
        <dbReference type="ChEBI" id="CHEBI:18420"/>
    </ligand>
</feature>
<gene>
    <name evidence="13" type="ORF">ISALK_14020</name>
</gene>
<keyword evidence="4 10" id="KW-0808">Transferase</keyword>
<accession>A0AA43XNJ7</accession>
<comment type="cofactor">
    <cofactor evidence="11">
        <name>Mg(2+)</name>
        <dbReference type="ChEBI" id="CHEBI:18420"/>
    </cofactor>
    <cofactor evidence="11">
        <name>Mn(2+)</name>
        <dbReference type="ChEBI" id="CHEBI:29035"/>
    </cofactor>
    <text evidence="11">Magnesium. Can also use manganese.</text>
</comment>
<keyword evidence="5 10" id="KW-0479">Metal-binding</keyword>
<dbReference type="GO" id="GO:0016740">
    <property type="term" value="F:transferase activity"/>
    <property type="evidence" value="ECO:0007669"/>
    <property type="project" value="UniProtKB-UniRule"/>
</dbReference>
<comment type="catalytic activity">
    <reaction evidence="9 10 12">
        <text>L-threonyl-[protein] + FAD = FMN-L-threonyl-[protein] + AMP + H(+)</text>
        <dbReference type="Rhea" id="RHEA:36847"/>
        <dbReference type="Rhea" id="RHEA-COMP:11060"/>
        <dbReference type="Rhea" id="RHEA-COMP:11061"/>
        <dbReference type="ChEBI" id="CHEBI:15378"/>
        <dbReference type="ChEBI" id="CHEBI:30013"/>
        <dbReference type="ChEBI" id="CHEBI:57692"/>
        <dbReference type="ChEBI" id="CHEBI:74257"/>
        <dbReference type="ChEBI" id="CHEBI:456215"/>
        <dbReference type="EC" id="2.7.1.180"/>
    </reaction>
</comment>
<keyword evidence="6 10" id="KW-0274">FAD</keyword>
<evidence type="ECO:0000313" key="13">
    <source>
        <dbReference type="EMBL" id="NBG89599.1"/>
    </source>
</evidence>
<organism evidence="13 14">
    <name type="scientific">Isachenkonia alkalipeptolytica</name>
    <dbReference type="NCBI Taxonomy" id="2565777"/>
    <lineage>
        <taxon>Bacteria</taxon>
        <taxon>Bacillati</taxon>
        <taxon>Bacillota</taxon>
        <taxon>Clostridia</taxon>
        <taxon>Eubacteriales</taxon>
        <taxon>Clostridiaceae</taxon>
        <taxon>Isachenkonia</taxon>
    </lineage>
</organism>
<dbReference type="PANTHER" id="PTHR30040">
    <property type="entry name" value="THIAMINE BIOSYNTHESIS LIPOPROTEIN APBE"/>
    <property type="match status" value="1"/>
</dbReference>
<keyword evidence="3 10" id="KW-0285">Flavoprotein</keyword>
<evidence type="ECO:0000313" key="14">
    <source>
        <dbReference type="Proteomes" id="UP000449710"/>
    </source>
</evidence>
<dbReference type="PANTHER" id="PTHR30040:SF2">
    <property type="entry name" value="FAD:PROTEIN FMN TRANSFERASE"/>
    <property type="match status" value="1"/>
</dbReference>
<evidence type="ECO:0000256" key="6">
    <source>
        <dbReference type="ARBA" id="ARBA00022827"/>
    </source>
</evidence>
<evidence type="ECO:0000256" key="8">
    <source>
        <dbReference type="ARBA" id="ARBA00031306"/>
    </source>
</evidence>
<dbReference type="PROSITE" id="PS51257">
    <property type="entry name" value="PROKAR_LIPOPROTEIN"/>
    <property type="match status" value="1"/>
</dbReference>
<evidence type="ECO:0000256" key="12">
    <source>
        <dbReference type="RuleBase" id="RU363002"/>
    </source>
</evidence>
<evidence type="ECO:0000256" key="11">
    <source>
        <dbReference type="PIRSR" id="PIRSR006268-2"/>
    </source>
</evidence>
<comment type="subcellular location">
    <subcellularLocation>
        <location evidence="12">Cell inner membrane</location>
        <topology evidence="12">Lipid-anchor</topology>
        <orientation evidence="12">Periplasmic side</orientation>
    </subcellularLocation>
</comment>
<keyword evidence="14" id="KW-1185">Reference proteome</keyword>
<dbReference type="GO" id="GO:0005886">
    <property type="term" value="C:plasma membrane"/>
    <property type="evidence" value="ECO:0007669"/>
    <property type="project" value="UniProtKB-SubCell"/>
</dbReference>
<evidence type="ECO:0000256" key="1">
    <source>
        <dbReference type="ARBA" id="ARBA00011955"/>
    </source>
</evidence>
<keyword evidence="12" id="KW-0472">Membrane</keyword>
<evidence type="ECO:0000256" key="5">
    <source>
        <dbReference type="ARBA" id="ARBA00022723"/>
    </source>
</evidence>
<reference evidence="13 14" key="1">
    <citation type="submission" date="2019-04" db="EMBL/GenBank/DDBJ databases">
        <title>Isachenkonia alkalipeptolytica gen. nov. sp. nov. a new anaerobic, alkiliphilic organothrophic bacterium capable to reduce synthesized ferrihydrite isolated from a soda lake.</title>
        <authorList>
            <person name="Toshchakov S.V."/>
            <person name="Zavarzina D.G."/>
            <person name="Zhilina T.N."/>
            <person name="Kostrikina N.A."/>
            <person name="Kublanov I.V."/>
        </authorList>
    </citation>
    <scope>NUCLEOTIDE SEQUENCE [LARGE SCALE GENOMIC DNA]</scope>
    <source>
        <strain evidence="13 14">Z-1701</strain>
    </source>
</reference>
<feature type="binding site" evidence="11">
    <location>
        <position position="294"/>
    </location>
    <ligand>
        <name>Mg(2+)</name>
        <dbReference type="ChEBI" id="CHEBI:18420"/>
    </ligand>
</feature>
<name>A0AA43XNJ7_9CLOT</name>